<keyword evidence="1" id="KW-1185">Reference proteome</keyword>
<evidence type="ECO:0000313" key="2">
    <source>
        <dbReference type="WBParaSite" id="scaffold3143_cov152.g6064"/>
    </source>
</evidence>
<dbReference type="WBParaSite" id="scaffold3143_cov152.g6064">
    <property type="protein sequence ID" value="scaffold3143_cov152.g6064"/>
    <property type="gene ID" value="scaffold3143_cov152.g6064"/>
</dbReference>
<dbReference type="Proteomes" id="UP000887561">
    <property type="component" value="Unplaced"/>
</dbReference>
<accession>A0A915M4R0</accession>
<protein>
    <submittedName>
        <fullName evidence="2">Uncharacterized protein</fullName>
    </submittedName>
</protein>
<reference evidence="2" key="1">
    <citation type="submission" date="2022-11" db="UniProtKB">
        <authorList>
            <consortium name="WormBaseParasite"/>
        </authorList>
    </citation>
    <scope>IDENTIFICATION</scope>
</reference>
<proteinExistence type="predicted"/>
<sequence>MIDLVLAFEHLEIVYCSLKTQIVDNGFFGYSPLWRGPHWRDHIGAGHFGARPLWRPDTLAPGHKNK</sequence>
<evidence type="ECO:0000313" key="1">
    <source>
        <dbReference type="Proteomes" id="UP000887561"/>
    </source>
</evidence>
<name>A0A915M4R0_MELJA</name>
<dbReference type="AlphaFoldDB" id="A0A915M4R0"/>
<organism evidence="1 2">
    <name type="scientific">Meloidogyne javanica</name>
    <name type="common">Root-knot nematode worm</name>
    <dbReference type="NCBI Taxonomy" id="6303"/>
    <lineage>
        <taxon>Eukaryota</taxon>
        <taxon>Metazoa</taxon>
        <taxon>Ecdysozoa</taxon>
        <taxon>Nematoda</taxon>
        <taxon>Chromadorea</taxon>
        <taxon>Rhabditida</taxon>
        <taxon>Tylenchina</taxon>
        <taxon>Tylenchomorpha</taxon>
        <taxon>Tylenchoidea</taxon>
        <taxon>Meloidogynidae</taxon>
        <taxon>Meloidogyninae</taxon>
        <taxon>Meloidogyne</taxon>
        <taxon>Meloidogyne incognita group</taxon>
    </lineage>
</organism>